<feature type="region of interest" description="Disordered" evidence="1">
    <location>
        <begin position="1"/>
        <end position="85"/>
    </location>
</feature>
<comment type="caution">
    <text evidence="3">The sequence shown here is derived from an EMBL/GenBank/DDBJ whole genome shotgun (WGS) entry which is preliminary data.</text>
</comment>
<dbReference type="PANTHER" id="PTHR42470:SF1">
    <property type="entry name" value="VAST DOMAIN-CONTAINING PROTEIN"/>
    <property type="match status" value="1"/>
</dbReference>
<accession>A0ABQ9NL01</accession>
<dbReference type="Pfam" id="PF25545">
    <property type="entry name" value="DUF7924"/>
    <property type="match status" value="1"/>
</dbReference>
<feature type="compositionally biased region" description="Polar residues" evidence="1">
    <location>
        <begin position="22"/>
        <end position="33"/>
    </location>
</feature>
<dbReference type="EMBL" id="JAPDRL010000321">
    <property type="protein sequence ID" value="KAJ9653447.1"/>
    <property type="molecule type" value="Genomic_DNA"/>
</dbReference>
<organism evidence="3 4">
    <name type="scientific">Coniosporium apollinis</name>
    <dbReference type="NCBI Taxonomy" id="61459"/>
    <lineage>
        <taxon>Eukaryota</taxon>
        <taxon>Fungi</taxon>
        <taxon>Dikarya</taxon>
        <taxon>Ascomycota</taxon>
        <taxon>Pezizomycotina</taxon>
        <taxon>Dothideomycetes</taxon>
        <taxon>Dothideomycetes incertae sedis</taxon>
        <taxon>Coniosporium</taxon>
    </lineage>
</organism>
<feature type="compositionally biased region" description="Polar residues" evidence="1">
    <location>
        <begin position="395"/>
        <end position="405"/>
    </location>
</feature>
<dbReference type="Proteomes" id="UP001172684">
    <property type="component" value="Unassembled WGS sequence"/>
</dbReference>
<evidence type="ECO:0000256" key="1">
    <source>
        <dbReference type="SAM" id="MobiDB-lite"/>
    </source>
</evidence>
<gene>
    <name evidence="3" type="ORF">H2201_009143</name>
</gene>
<dbReference type="PANTHER" id="PTHR42470">
    <property type="entry name" value="VAST DOMAIN-CONTAINING PROTEIN"/>
    <property type="match status" value="1"/>
</dbReference>
<evidence type="ECO:0000313" key="3">
    <source>
        <dbReference type="EMBL" id="KAJ9653447.1"/>
    </source>
</evidence>
<dbReference type="InterPro" id="IPR057684">
    <property type="entry name" value="DUF7924"/>
</dbReference>
<evidence type="ECO:0000313" key="4">
    <source>
        <dbReference type="Proteomes" id="UP001172684"/>
    </source>
</evidence>
<name>A0ABQ9NL01_9PEZI</name>
<feature type="compositionally biased region" description="Low complexity" evidence="1">
    <location>
        <begin position="10"/>
        <end position="21"/>
    </location>
</feature>
<feature type="region of interest" description="Disordered" evidence="1">
    <location>
        <begin position="391"/>
        <end position="474"/>
    </location>
</feature>
<keyword evidence="4" id="KW-1185">Reference proteome</keyword>
<feature type="compositionally biased region" description="Low complexity" evidence="1">
    <location>
        <begin position="74"/>
        <end position="84"/>
    </location>
</feature>
<reference evidence="3" key="1">
    <citation type="submission" date="2022-10" db="EMBL/GenBank/DDBJ databases">
        <title>Culturing micro-colonial fungi from biological soil crusts in the Mojave desert and describing Neophaeococcomyces mojavensis, and introducing the new genera and species Taxawa tesnikishii.</title>
        <authorList>
            <person name="Kurbessoian T."/>
            <person name="Stajich J.E."/>
        </authorList>
    </citation>
    <scope>NUCLEOTIDE SEQUENCE</scope>
    <source>
        <strain evidence="3">TK_1</strain>
    </source>
</reference>
<feature type="domain" description="DUF7924" evidence="2">
    <location>
        <begin position="138"/>
        <end position="364"/>
    </location>
</feature>
<sequence>MIGKRKRSESSGSSDSPSDSSTLQTSQASSVSLPLTEENLALLESQTTMAPKTPSKKNAPGVPKTPKTPRRGESVASGASTAKSKAAEQVAKILRIIRVRILEPTTTLPEDVTETTDWIVTNPHDNPDSPNPTGILRILKQNNKENERTLVEQLKRWLAEASQDENEEAGVGSKLEANWKSGCVPILEGTSDEVIKMLQDYYTTSTPRPDVTYGFKFLDEEEEHILSLPAVKKLLDICSGSYFPFFTVEWKSTWFGGNIASAQVQCARNGAAAVAAMHRLYVQAGLGPTPADTMHFSMAIDQYCVYFHVHWRYEDEKGRVFWEMMDFDSYTLRKESNIPAVRSNLYNIFKWGRDTRRQCIKEALANLDIDALVTGNAAMALASPASEDILPSEEAVTTASVNSLTDEGIDSSATSDATSRALETPAGKSPAVFGPERPPPHTPGRNGTVPIGAESRAAQSPTGASPPAKKPRNS</sequence>
<proteinExistence type="predicted"/>
<protein>
    <recommendedName>
        <fullName evidence="2">DUF7924 domain-containing protein</fullName>
    </recommendedName>
</protein>
<feature type="compositionally biased region" description="Low complexity" evidence="1">
    <location>
        <begin position="410"/>
        <end position="419"/>
    </location>
</feature>
<evidence type="ECO:0000259" key="2">
    <source>
        <dbReference type="Pfam" id="PF25545"/>
    </source>
</evidence>